<dbReference type="Proteomes" id="UP000663854">
    <property type="component" value="Unassembled WGS sequence"/>
</dbReference>
<dbReference type="EMBL" id="CAJNOL010004801">
    <property type="protein sequence ID" value="CAF1595017.1"/>
    <property type="molecule type" value="Genomic_DNA"/>
</dbReference>
<keyword evidence="1" id="KW-0175">Coiled coil</keyword>
<protein>
    <submittedName>
        <fullName evidence="3">Uncharacterized protein</fullName>
    </submittedName>
</protein>
<comment type="caution">
    <text evidence="3">The sequence shown here is derived from an EMBL/GenBank/DDBJ whole genome shotgun (WGS) entry which is preliminary data.</text>
</comment>
<proteinExistence type="predicted"/>
<reference evidence="3" key="1">
    <citation type="submission" date="2021-02" db="EMBL/GenBank/DDBJ databases">
        <authorList>
            <person name="Nowell W R."/>
        </authorList>
    </citation>
    <scope>NUCLEOTIDE SEQUENCE</scope>
</reference>
<accession>A0A816AHF5</accession>
<evidence type="ECO:0000313" key="4">
    <source>
        <dbReference type="Proteomes" id="UP000663870"/>
    </source>
</evidence>
<evidence type="ECO:0000256" key="1">
    <source>
        <dbReference type="SAM" id="Coils"/>
    </source>
</evidence>
<keyword evidence="4" id="KW-1185">Reference proteome</keyword>
<evidence type="ECO:0000313" key="2">
    <source>
        <dbReference type="EMBL" id="CAF1337498.1"/>
    </source>
</evidence>
<dbReference type="EMBL" id="CAJNOH010003468">
    <property type="protein sequence ID" value="CAF1337498.1"/>
    <property type="molecule type" value="Genomic_DNA"/>
</dbReference>
<evidence type="ECO:0000313" key="3">
    <source>
        <dbReference type="EMBL" id="CAF1595017.1"/>
    </source>
</evidence>
<feature type="coiled-coil region" evidence="1">
    <location>
        <begin position="6"/>
        <end position="48"/>
    </location>
</feature>
<gene>
    <name evidence="3" type="ORF">JXQ802_LOCUS47635</name>
    <name evidence="2" type="ORF">PYM288_LOCUS31725</name>
</gene>
<dbReference type="Proteomes" id="UP000663870">
    <property type="component" value="Unassembled WGS sequence"/>
</dbReference>
<sequence length="148" mass="17638">MNNPMNINLRESVRLLNNEFQEMKKKYENDLQKLKDKYKEHLDTLNQTWLIMHQQHQTSQQMLTVINNNMKQVIFVTCLKTTRTIYEALNKITTNNNEAIHQLENQIEYLQEAESFFTTHINSLQQLVDKQNEILNKALDSLFKDPNV</sequence>
<name>A0A816AHF5_9BILA</name>
<organism evidence="3 4">
    <name type="scientific">Rotaria sordida</name>
    <dbReference type="NCBI Taxonomy" id="392033"/>
    <lineage>
        <taxon>Eukaryota</taxon>
        <taxon>Metazoa</taxon>
        <taxon>Spiralia</taxon>
        <taxon>Gnathifera</taxon>
        <taxon>Rotifera</taxon>
        <taxon>Eurotatoria</taxon>
        <taxon>Bdelloidea</taxon>
        <taxon>Philodinida</taxon>
        <taxon>Philodinidae</taxon>
        <taxon>Rotaria</taxon>
    </lineage>
</organism>
<dbReference type="AlphaFoldDB" id="A0A816AHF5"/>